<reference evidence="1 2" key="1">
    <citation type="submission" date="2016-07" db="EMBL/GenBank/DDBJ databases">
        <title>Complete genome sequence of Bradyrhizobium icense LMTR 13T, a potential inoculant strain isolated from lima bean (Phaseolus lunatus) in Peru.</title>
        <authorList>
            <person name="Ormeno-Orrillo E."/>
            <person name="Duran D."/>
            <person name="Rogel M.A."/>
            <person name="Rey L."/>
            <person name="Imperial J."/>
            <person name="Ruiz-Argueso T."/>
            <person name="Martinez-Romero E."/>
        </authorList>
    </citation>
    <scope>NUCLEOTIDE SEQUENCE [LARGE SCALE GENOMIC DNA]</scope>
    <source>
        <strain evidence="1 2">LMTR 13</strain>
    </source>
</reference>
<evidence type="ECO:0000313" key="2">
    <source>
        <dbReference type="Proteomes" id="UP000092839"/>
    </source>
</evidence>
<protein>
    <submittedName>
        <fullName evidence="1">Uncharacterized protein</fullName>
    </submittedName>
</protein>
<gene>
    <name evidence="1" type="ORF">LMTR13_24860</name>
</gene>
<dbReference type="EMBL" id="CP016428">
    <property type="protein sequence ID" value="ANW02910.1"/>
    <property type="molecule type" value="Genomic_DNA"/>
</dbReference>
<dbReference type="AlphaFoldDB" id="A0A1B1UJG9"/>
<name>A0A1B1UJG9_9BRAD</name>
<organism evidence="1 2">
    <name type="scientific">Bradyrhizobium icense</name>
    <dbReference type="NCBI Taxonomy" id="1274631"/>
    <lineage>
        <taxon>Bacteria</taxon>
        <taxon>Pseudomonadati</taxon>
        <taxon>Pseudomonadota</taxon>
        <taxon>Alphaproteobacteria</taxon>
        <taxon>Hyphomicrobiales</taxon>
        <taxon>Nitrobacteraceae</taxon>
        <taxon>Bradyrhizobium</taxon>
    </lineage>
</organism>
<sequence>MLPLDQVAIYLASRVRHLAEARRKMFLELGRERSGMAFRDCGGLHLAPVPARRLRYCERCILSNEMMFSYTNEIA</sequence>
<dbReference type="KEGG" id="bic:LMTR13_24860"/>
<evidence type="ECO:0000313" key="1">
    <source>
        <dbReference type="EMBL" id="ANW02910.1"/>
    </source>
</evidence>
<keyword evidence="2" id="KW-1185">Reference proteome</keyword>
<accession>A0A1B1UJG9</accession>
<dbReference type="Proteomes" id="UP000092839">
    <property type="component" value="Chromosome"/>
</dbReference>
<proteinExistence type="predicted"/>